<dbReference type="SUPFAM" id="SSF103473">
    <property type="entry name" value="MFS general substrate transporter"/>
    <property type="match status" value="1"/>
</dbReference>
<evidence type="ECO:0000313" key="5">
    <source>
        <dbReference type="WBParaSite" id="ASIM_0001310101-mRNA-1"/>
    </source>
</evidence>
<dbReference type="EMBL" id="UYRR01031210">
    <property type="protein sequence ID" value="VDK47659.1"/>
    <property type="molecule type" value="Genomic_DNA"/>
</dbReference>
<keyword evidence="2" id="KW-0812">Transmembrane</keyword>
<organism evidence="5">
    <name type="scientific">Anisakis simplex</name>
    <name type="common">Herring worm</name>
    <dbReference type="NCBI Taxonomy" id="6269"/>
    <lineage>
        <taxon>Eukaryota</taxon>
        <taxon>Metazoa</taxon>
        <taxon>Ecdysozoa</taxon>
        <taxon>Nematoda</taxon>
        <taxon>Chromadorea</taxon>
        <taxon>Rhabditida</taxon>
        <taxon>Spirurina</taxon>
        <taxon>Ascaridomorpha</taxon>
        <taxon>Ascaridoidea</taxon>
        <taxon>Anisakidae</taxon>
        <taxon>Anisakis</taxon>
        <taxon>Anisakis simplex complex</taxon>
    </lineage>
</organism>
<gene>
    <name evidence="3" type="ORF">ASIM_LOCUS12567</name>
</gene>
<sequence length="248" mass="27516">MQNIPQKTVLARGSDGAREYEKGGERDVESEERERFWERIINNSKMELTNNNDSNISVNKITANNKSASSISIKEAVNVGCLANRTRYFILILGSLCISLISSNMITFNFTKICMVFDNTTGDRLPLEYPLASLDGITYTQYENSALMWAVGVGTLLAAWPFQLAYEQFGARTVFLVAGVMSTVSTAVIPYLAQTTFNGFLAARFVQGWDLGEEAGQSCLWDRNNEKTLWAGHSAESQAPPTLKEILL</sequence>
<dbReference type="AlphaFoldDB" id="A0A0M3JXL7"/>
<reference evidence="3 4" key="2">
    <citation type="submission" date="2018-11" db="EMBL/GenBank/DDBJ databases">
        <authorList>
            <consortium name="Pathogen Informatics"/>
        </authorList>
    </citation>
    <scope>NUCLEOTIDE SEQUENCE [LARGE SCALE GENOMIC DNA]</scope>
</reference>
<dbReference type="WBParaSite" id="ASIM_0001310101-mRNA-1">
    <property type="protein sequence ID" value="ASIM_0001310101-mRNA-1"/>
    <property type="gene ID" value="ASIM_0001310101"/>
</dbReference>
<evidence type="ECO:0000313" key="3">
    <source>
        <dbReference type="EMBL" id="VDK47659.1"/>
    </source>
</evidence>
<reference evidence="5" key="1">
    <citation type="submission" date="2017-02" db="UniProtKB">
        <authorList>
            <consortium name="WormBaseParasite"/>
        </authorList>
    </citation>
    <scope>IDENTIFICATION</scope>
</reference>
<keyword evidence="2" id="KW-0472">Membrane</keyword>
<protein>
    <submittedName>
        <fullName evidence="5">MFS domain-containing protein</fullName>
    </submittedName>
</protein>
<feature type="compositionally biased region" description="Basic and acidic residues" evidence="1">
    <location>
        <begin position="15"/>
        <end position="28"/>
    </location>
</feature>
<feature type="transmembrane region" description="Helical" evidence="2">
    <location>
        <begin position="173"/>
        <end position="193"/>
    </location>
</feature>
<dbReference type="Proteomes" id="UP000267096">
    <property type="component" value="Unassembled WGS sequence"/>
</dbReference>
<evidence type="ECO:0000256" key="1">
    <source>
        <dbReference type="SAM" id="MobiDB-lite"/>
    </source>
</evidence>
<dbReference type="PANTHER" id="PTHR45757">
    <property type="entry name" value="PROTEIN CBG23364-RELATED"/>
    <property type="match status" value="1"/>
</dbReference>
<dbReference type="PANTHER" id="PTHR45757:SF2">
    <property type="entry name" value="MAJOR FACILITATOR SUPERFAMILY (MFS) PROFILE DOMAIN-CONTAINING PROTEIN"/>
    <property type="match status" value="1"/>
</dbReference>
<keyword evidence="4" id="KW-1185">Reference proteome</keyword>
<dbReference type="InterPro" id="IPR036259">
    <property type="entry name" value="MFS_trans_sf"/>
</dbReference>
<feature type="transmembrane region" description="Helical" evidence="2">
    <location>
        <begin position="146"/>
        <end position="166"/>
    </location>
</feature>
<name>A0A0M3JXL7_ANISI</name>
<evidence type="ECO:0000313" key="4">
    <source>
        <dbReference type="Proteomes" id="UP000267096"/>
    </source>
</evidence>
<feature type="region of interest" description="Disordered" evidence="1">
    <location>
        <begin position="1"/>
        <end position="28"/>
    </location>
</feature>
<dbReference type="Gene3D" id="1.20.1250.20">
    <property type="entry name" value="MFS general substrate transporter like domains"/>
    <property type="match status" value="1"/>
</dbReference>
<evidence type="ECO:0000256" key="2">
    <source>
        <dbReference type="SAM" id="Phobius"/>
    </source>
</evidence>
<dbReference type="GO" id="GO:0016020">
    <property type="term" value="C:membrane"/>
    <property type="evidence" value="ECO:0007669"/>
    <property type="project" value="TreeGrafter"/>
</dbReference>
<keyword evidence="2" id="KW-1133">Transmembrane helix</keyword>
<feature type="transmembrane region" description="Helical" evidence="2">
    <location>
        <begin position="88"/>
        <end position="110"/>
    </location>
</feature>
<dbReference type="OrthoDB" id="2985014at2759"/>
<accession>A0A0M3JXL7</accession>
<proteinExistence type="predicted"/>